<gene>
    <name evidence="1" type="ORF">MCOR_13446</name>
</gene>
<organism evidence="1 2">
    <name type="scientific">Mytilus coruscus</name>
    <name type="common">Sea mussel</name>
    <dbReference type="NCBI Taxonomy" id="42192"/>
    <lineage>
        <taxon>Eukaryota</taxon>
        <taxon>Metazoa</taxon>
        <taxon>Spiralia</taxon>
        <taxon>Lophotrochozoa</taxon>
        <taxon>Mollusca</taxon>
        <taxon>Bivalvia</taxon>
        <taxon>Autobranchia</taxon>
        <taxon>Pteriomorphia</taxon>
        <taxon>Mytilida</taxon>
        <taxon>Mytiloidea</taxon>
        <taxon>Mytilidae</taxon>
        <taxon>Mytilinae</taxon>
        <taxon>Mytilus</taxon>
    </lineage>
</organism>
<keyword evidence="2" id="KW-1185">Reference proteome</keyword>
<reference evidence="1 2" key="1">
    <citation type="submission" date="2020-06" db="EMBL/GenBank/DDBJ databases">
        <authorList>
            <person name="Li R."/>
            <person name="Bekaert M."/>
        </authorList>
    </citation>
    <scope>NUCLEOTIDE SEQUENCE [LARGE SCALE GENOMIC DNA]</scope>
    <source>
        <strain evidence="2">wild</strain>
    </source>
</reference>
<evidence type="ECO:0000313" key="2">
    <source>
        <dbReference type="Proteomes" id="UP000507470"/>
    </source>
</evidence>
<dbReference type="OrthoDB" id="10049015at2759"/>
<evidence type="ECO:0000313" key="1">
    <source>
        <dbReference type="EMBL" id="CAC5376984.1"/>
    </source>
</evidence>
<dbReference type="AlphaFoldDB" id="A0A6J8AZQ2"/>
<accession>A0A6J8AZQ2</accession>
<protein>
    <recommendedName>
        <fullName evidence="3">Retrotransposon gag domain-containing protein</fullName>
    </recommendedName>
</protein>
<name>A0A6J8AZQ2_MYTCO</name>
<dbReference type="EMBL" id="CACVKT020002233">
    <property type="protein sequence ID" value="CAC5376984.1"/>
    <property type="molecule type" value="Genomic_DNA"/>
</dbReference>
<evidence type="ECO:0008006" key="3">
    <source>
        <dbReference type="Google" id="ProtNLM"/>
    </source>
</evidence>
<dbReference type="Proteomes" id="UP000507470">
    <property type="component" value="Unassembled WGS sequence"/>
</dbReference>
<proteinExistence type="predicted"/>
<sequence>MVMNISKIYNLLKWQKDNEQQDHNPEAVAINHEQIVREKDQQAKYIPHVGDEIVYRTLGSKLSHNSQLTVVAELIKMATAPSYKSPPGLTKDKSYQQWKNEVKMWQLVTDLDKKKRGLALALSLQGKPREVALEVGPSDLNVDEGVDKLIAELDKLFEKDKVDQAYVTYSIFDKFHRREDVSMSDYIIEFEQRYNKCKKYDMALPHTSLAVKLLDNVGLSQSNRQLALTDLTLNSTQ</sequence>